<keyword evidence="6" id="KW-0479">Metal-binding</keyword>
<evidence type="ECO:0000313" key="12">
    <source>
        <dbReference type="Proteomes" id="UP000614200"/>
    </source>
</evidence>
<dbReference type="Proteomes" id="UP000614200">
    <property type="component" value="Unassembled WGS sequence"/>
</dbReference>
<dbReference type="PANTHER" id="PTHR33540">
    <property type="entry name" value="TRNA THREONYLCARBAMOYLADENOSINE BIOSYNTHESIS PROTEIN TSAE"/>
    <property type="match status" value="1"/>
</dbReference>
<evidence type="ECO:0000256" key="7">
    <source>
        <dbReference type="ARBA" id="ARBA00022741"/>
    </source>
</evidence>
<evidence type="ECO:0000256" key="3">
    <source>
        <dbReference type="ARBA" id="ARBA00019010"/>
    </source>
</evidence>
<dbReference type="NCBIfam" id="TIGR00150">
    <property type="entry name" value="T6A_YjeE"/>
    <property type="match status" value="1"/>
</dbReference>
<evidence type="ECO:0000256" key="10">
    <source>
        <dbReference type="ARBA" id="ARBA00032441"/>
    </source>
</evidence>
<dbReference type="RefSeq" id="WP_194702722.1">
    <property type="nucleotide sequence ID" value="NZ_JADKNH010000009.1"/>
</dbReference>
<accession>A0ABR9ZVL2</accession>
<dbReference type="InterPro" id="IPR003442">
    <property type="entry name" value="T6A_TsaE"/>
</dbReference>
<keyword evidence="12" id="KW-1185">Reference proteome</keyword>
<keyword evidence="4" id="KW-0963">Cytoplasm</keyword>
<evidence type="ECO:0000256" key="2">
    <source>
        <dbReference type="ARBA" id="ARBA00007599"/>
    </source>
</evidence>
<comment type="similarity">
    <text evidence="2">Belongs to the TsaE family.</text>
</comment>
<proteinExistence type="inferred from homology"/>
<evidence type="ECO:0000256" key="1">
    <source>
        <dbReference type="ARBA" id="ARBA00004496"/>
    </source>
</evidence>
<dbReference type="Pfam" id="PF02367">
    <property type="entry name" value="TsaE"/>
    <property type="match status" value="1"/>
</dbReference>
<comment type="caution">
    <text evidence="11">The sequence shown here is derived from an EMBL/GenBank/DDBJ whole genome shotgun (WGS) entry which is preliminary data.</text>
</comment>
<evidence type="ECO:0000256" key="5">
    <source>
        <dbReference type="ARBA" id="ARBA00022694"/>
    </source>
</evidence>
<organism evidence="11 12">
    <name type="scientific">Fusibacter ferrireducens</name>
    <dbReference type="NCBI Taxonomy" id="2785058"/>
    <lineage>
        <taxon>Bacteria</taxon>
        <taxon>Bacillati</taxon>
        <taxon>Bacillota</taxon>
        <taxon>Clostridia</taxon>
        <taxon>Eubacteriales</taxon>
        <taxon>Eubacteriales Family XII. Incertae Sedis</taxon>
        <taxon>Fusibacter</taxon>
    </lineage>
</organism>
<dbReference type="InterPro" id="IPR027417">
    <property type="entry name" value="P-loop_NTPase"/>
</dbReference>
<dbReference type="SUPFAM" id="SSF52540">
    <property type="entry name" value="P-loop containing nucleoside triphosphate hydrolases"/>
    <property type="match status" value="1"/>
</dbReference>
<evidence type="ECO:0000313" key="11">
    <source>
        <dbReference type="EMBL" id="MBF4694487.1"/>
    </source>
</evidence>
<gene>
    <name evidence="11" type="primary">tsaE</name>
    <name evidence="11" type="ORF">ISU02_15355</name>
</gene>
<protein>
    <recommendedName>
        <fullName evidence="3">tRNA threonylcarbamoyladenosine biosynthesis protein TsaE</fullName>
    </recommendedName>
    <alternativeName>
        <fullName evidence="10">t(6)A37 threonylcarbamoyladenosine biosynthesis protein TsaE</fullName>
    </alternativeName>
</protein>
<name>A0ABR9ZVL2_9FIRM</name>
<dbReference type="PANTHER" id="PTHR33540:SF2">
    <property type="entry name" value="TRNA THREONYLCARBAMOYLADENOSINE BIOSYNTHESIS PROTEIN TSAE"/>
    <property type="match status" value="1"/>
</dbReference>
<sequence>MQLELNIDHIEETEKIAKAFSETLGRGDILCLQGDLGAGKTTFTQFLCRSLGVEEYVTSPTFNIMNAYEGMVPIYHFDVYRISEPDEMYEIGFEEYLYGRGICIVEWANLVDELIPDRAIWMTILLNLEGTRDIKVEGSEPFIFKLKEHLDKIENRLERKDQTL</sequence>
<evidence type="ECO:0000256" key="4">
    <source>
        <dbReference type="ARBA" id="ARBA00022490"/>
    </source>
</evidence>
<comment type="subcellular location">
    <subcellularLocation>
        <location evidence="1">Cytoplasm</location>
    </subcellularLocation>
</comment>
<evidence type="ECO:0000256" key="9">
    <source>
        <dbReference type="ARBA" id="ARBA00022842"/>
    </source>
</evidence>
<keyword evidence="8" id="KW-0067">ATP-binding</keyword>
<keyword evidence="7" id="KW-0547">Nucleotide-binding</keyword>
<dbReference type="EMBL" id="JADKNH010000009">
    <property type="protein sequence ID" value="MBF4694487.1"/>
    <property type="molecule type" value="Genomic_DNA"/>
</dbReference>
<evidence type="ECO:0000256" key="6">
    <source>
        <dbReference type="ARBA" id="ARBA00022723"/>
    </source>
</evidence>
<reference evidence="11 12" key="1">
    <citation type="submission" date="2020-11" db="EMBL/GenBank/DDBJ databases">
        <title>Fusibacter basophilias sp. nov.</title>
        <authorList>
            <person name="Qiu D."/>
        </authorList>
    </citation>
    <scope>NUCLEOTIDE SEQUENCE [LARGE SCALE GENOMIC DNA]</scope>
    <source>
        <strain evidence="11 12">Q10-2</strain>
    </source>
</reference>
<keyword evidence="9" id="KW-0460">Magnesium</keyword>
<dbReference type="Gene3D" id="3.40.50.300">
    <property type="entry name" value="P-loop containing nucleotide triphosphate hydrolases"/>
    <property type="match status" value="1"/>
</dbReference>
<keyword evidence="5" id="KW-0819">tRNA processing</keyword>
<evidence type="ECO:0000256" key="8">
    <source>
        <dbReference type="ARBA" id="ARBA00022840"/>
    </source>
</evidence>